<keyword evidence="2" id="KW-0614">Plasmid</keyword>
<dbReference type="EMBL" id="CP117414">
    <property type="protein sequence ID" value="WCT75853.1"/>
    <property type="molecule type" value="Genomic_DNA"/>
</dbReference>
<evidence type="ECO:0000313" key="3">
    <source>
        <dbReference type="Proteomes" id="UP001220395"/>
    </source>
</evidence>
<name>A0ABY7TRP5_9SPHN</name>
<accession>A0ABY7TRP5</accession>
<proteinExistence type="predicted"/>
<dbReference type="RefSeq" id="WP_273692201.1">
    <property type="nucleotide sequence ID" value="NZ_CP117414.1"/>
</dbReference>
<evidence type="ECO:0000256" key="1">
    <source>
        <dbReference type="SAM" id="MobiDB-lite"/>
    </source>
</evidence>
<evidence type="ECO:0000313" key="2">
    <source>
        <dbReference type="EMBL" id="WCT75853.1"/>
    </source>
</evidence>
<dbReference type="Proteomes" id="UP001220395">
    <property type="component" value="Plasmid unnamed3"/>
</dbReference>
<organism evidence="2 3">
    <name type="scientific">Sphingomonas naphthae</name>
    <dbReference type="NCBI Taxonomy" id="1813468"/>
    <lineage>
        <taxon>Bacteria</taxon>
        <taxon>Pseudomonadati</taxon>
        <taxon>Pseudomonadota</taxon>
        <taxon>Alphaproteobacteria</taxon>
        <taxon>Sphingomonadales</taxon>
        <taxon>Sphingomonadaceae</taxon>
        <taxon>Sphingomonas</taxon>
    </lineage>
</organism>
<protein>
    <submittedName>
        <fullName evidence="2">CsbD family protein</fullName>
    </submittedName>
</protein>
<feature type="region of interest" description="Disordered" evidence="1">
    <location>
        <begin position="20"/>
        <end position="40"/>
    </location>
</feature>
<sequence>MADEALGNVKQAAGSLFGNESLKRDGIEQERRGEASRGSSYSPTFLIKECALSCGTVSFHREDPS</sequence>
<geneLocation type="plasmid" evidence="2 3">
    <name>unnamed3</name>
</geneLocation>
<gene>
    <name evidence="2" type="ORF">PQ455_20730</name>
</gene>
<reference evidence="2 3" key="1">
    <citation type="submission" date="2023-02" db="EMBL/GenBank/DDBJ databases">
        <title>Genome sequence of Sphingomonas naphthae.</title>
        <authorList>
            <person name="Kim S."/>
            <person name="Heo J."/>
            <person name="Kwon S.-W."/>
        </authorList>
    </citation>
    <scope>NUCLEOTIDE SEQUENCE [LARGE SCALE GENOMIC DNA]</scope>
    <source>
        <strain evidence="2 3">KACC 18716</strain>
        <plasmid evidence="2 3">unnamed3</plasmid>
    </source>
</reference>
<keyword evidence="3" id="KW-1185">Reference proteome</keyword>
<feature type="compositionally biased region" description="Basic and acidic residues" evidence="1">
    <location>
        <begin position="21"/>
        <end position="35"/>
    </location>
</feature>